<sequence length="104" mass="12109">MEKNIVFYLESNTTNLSDISNILSKHCKIYVVTNSVTNKNPNTNYLKIDEFGKFQETNIIDIIILVSGIAVFEIMNVRAEKIYCWLNNDFFNESNKMNLLNKYS</sequence>
<gene>
    <name evidence="1" type="ORF">Catovirus_1_739</name>
</gene>
<evidence type="ECO:0000313" key="1">
    <source>
        <dbReference type="EMBL" id="ARF08689.1"/>
    </source>
</evidence>
<organism evidence="1">
    <name type="scientific">Catovirus CTV1</name>
    <dbReference type="NCBI Taxonomy" id="1977631"/>
    <lineage>
        <taxon>Viruses</taxon>
        <taxon>Varidnaviria</taxon>
        <taxon>Bamfordvirae</taxon>
        <taxon>Nucleocytoviricota</taxon>
        <taxon>Megaviricetes</taxon>
        <taxon>Imitervirales</taxon>
        <taxon>Mimiviridae</taxon>
        <taxon>Klosneuvirinae</taxon>
        <taxon>Catovirus</taxon>
    </lineage>
</organism>
<proteinExistence type="predicted"/>
<accession>A0A1V0SAG3</accession>
<reference evidence="1" key="1">
    <citation type="journal article" date="2017" name="Science">
        <title>Giant viruses with an expanded complement of translation system components.</title>
        <authorList>
            <person name="Schulz F."/>
            <person name="Yutin N."/>
            <person name="Ivanova N.N."/>
            <person name="Ortega D.R."/>
            <person name="Lee T.K."/>
            <person name="Vierheilig J."/>
            <person name="Daims H."/>
            <person name="Horn M."/>
            <person name="Wagner M."/>
            <person name="Jensen G.J."/>
            <person name="Kyrpides N.C."/>
            <person name="Koonin E.V."/>
            <person name="Woyke T."/>
        </authorList>
    </citation>
    <scope>NUCLEOTIDE SEQUENCE</scope>
    <source>
        <strain evidence="1">CTV1</strain>
    </source>
</reference>
<dbReference type="EMBL" id="KY684083">
    <property type="protein sequence ID" value="ARF08689.1"/>
    <property type="molecule type" value="Genomic_DNA"/>
</dbReference>
<name>A0A1V0SAG3_9VIRU</name>
<protein>
    <submittedName>
        <fullName evidence="1">Uncharacterized protein</fullName>
    </submittedName>
</protein>